<evidence type="ECO:0000256" key="2">
    <source>
        <dbReference type="SAM" id="Phobius"/>
    </source>
</evidence>
<dbReference type="PANTHER" id="PTHR16255:SF1">
    <property type="entry name" value="REQUIRED FOR MEIOTIC NUCLEAR DIVISION PROTEIN 1 HOMOLOG"/>
    <property type="match status" value="1"/>
</dbReference>
<dbReference type="EMBL" id="GBHO01003910">
    <property type="protein sequence ID" value="JAG39694.1"/>
    <property type="molecule type" value="Transcribed_RNA"/>
</dbReference>
<comment type="similarity">
    <text evidence="1">Belongs to the RMD1/sif2 family.</text>
</comment>
<dbReference type="InterPro" id="IPR003734">
    <property type="entry name" value="DUF155"/>
</dbReference>
<reference evidence="4" key="2">
    <citation type="submission" date="2014-07" db="EMBL/GenBank/DDBJ databases">
        <authorList>
            <person name="Hull J."/>
        </authorList>
    </citation>
    <scope>NUCLEOTIDE SEQUENCE</scope>
</reference>
<evidence type="ECO:0000313" key="4">
    <source>
        <dbReference type="EMBL" id="JAG39694.1"/>
    </source>
</evidence>
<keyword evidence="2" id="KW-1133">Transmembrane helix</keyword>
<evidence type="ECO:0000256" key="1">
    <source>
        <dbReference type="ARBA" id="ARBA00008306"/>
    </source>
</evidence>
<dbReference type="Pfam" id="PF02582">
    <property type="entry name" value="DUF155"/>
    <property type="match status" value="1"/>
</dbReference>
<organism evidence="4">
    <name type="scientific">Lygus hesperus</name>
    <name type="common">Western plant bug</name>
    <dbReference type="NCBI Taxonomy" id="30085"/>
    <lineage>
        <taxon>Eukaryota</taxon>
        <taxon>Metazoa</taxon>
        <taxon>Ecdysozoa</taxon>
        <taxon>Arthropoda</taxon>
        <taxon>Hexapoda</taxon>
        <taxon>Insecta</taxon>
        <taxon>Pterygota</taxon>
        <taxon>Neoptera</taxon>
        <taxon>Paraneoptera</taxon>
        <taxon>Hemiptera</taxon>
        <taxon>Heteroptera</taxon>
        <taxon>Panheteroptera</taxon>
        <taxon>Cimicomorpha</taxon>
        <taxon>Miridae</taxon>
        <taxon>Mirini</taxon>
        <taxon>Lygus</taxon>
    </lineage>
</organism>
<dbReference type="GO" id="GO:0005739">
    <property type="term" value="C:mitochondrion"/>
    <property type="evidence" value="ECO:0007669"/>
    <property type="project" value="UniProtKB-ARBA"/>
</dbReference>
<gene>
    <name evidence="4" type="primary">RMD1</name>
    <name evidence="4" type="ORF">CM83_99508</name>
</gene>
<proteinExistence type="inferred from homology"/>
<feature type="domain" description="DUF155" evidence="3">
    <location>
        <begin position="31"/>
        <end position="202"/>
    </location>
</feature>
<feature type="transmembrane region" description="Helical" evidence="2">
    <location>
        <begin position="230"/>
        <end position="248"/>
    </location>
</feature>
<evidence type="ECO:0000259" key="3">
    <source>
        <dbReference type="Pfam" id="PF02582"/>
    </source>
</evidence>
<keyword evidence="2" id="KW-0472">Membrane</keyword>
<protein>
    <submittedName>
        <fullName evidence="4">Sporulation protein RMD1</fullName>
    </submittedName>
</protein>
<keyword evidence="2" id="KW-0812">Transmembrane</keyword>
<reference evidence="4" key="1">
    <citation type="journal article" date="2014" name="PLoS ONE">
        <title>Transcriptome-Based Identification of ABC Transporters in the Western Tarnished Plant Bug Lygus hesperus.</title>
        <authorList>
            <person name="Hull J.J."/>
            <person name="Chaney K."/>
            <person name="Geib S.M."/>
            <person name="Fabrick J.A."/>
            <person name="Brent C.S."/>
            <person name="Walsh D."/>
            <person name="Lavine L.C."/>
        </authorList>
    </citation>
    <scope>NUCLEOTIDE SEQUENCE</scope>
</reference>
<dbReference type="InterPro" id="IPR051624">
    <property type="entry name" value="RMD1/Sad1-interacting"/>
</dbReference>
<dbReference type="AlphaFoldDB" id="A0A0A9Z5F3"/>
<dbReference type="PANTHER" id="PTHR16255">
    <property type="entry name" value="REQUIRED FOR MEIOTIC NUCLEAR DIVISION PROTEIN 1 HOMOLOG"/>
    <property type="match status" value="1"/>
</dbReference>
<sequence length="261" mass="30481">MLTMHTIITYYGSDVLNIRFRDHSTLEQKLCFIFDYGCIAFFNFTVEEENDMLQLLQPYEEETLPENEREAGTEDIIYVFGTRSQVTNDTVTLASNSTLEKLSIAFAMAQCVKLNIFEERVDKEIEKTRDLPESLAKIGSIGLTRVEMAKKIGKLFIERNNINLHADILDDPEFFWKQDKYKYVYEKLYKYLELNKRVALLNKRLVIMKELFDMISGQLESTHAEKLELIVIYLIVVEVVVAVGWQIFIKDILGFFQHCGR</sequence>
<name>A0A0A9Z5F3_LYGHE</name>
<accession>A0A0A9Z5F3</accession>